<evidence type="ECO:0000313" key="3">
    <source>
        <dbReference type="EMBL" id="RAO79636.1"/>
    </source>
</evidence>
<name>A0A328PIW3_9EURY</name>
<proteinExistence type="inferred from homology"/>
<dbReference type="InterPro" id="IPR007547">
    <property type="entry name" value="UPF0248"/>
</dbReference>
<feature type="domain" description="MJ1316 RNA cyclic group end recognition" evidence="2">
    <location>
        <begin position="2"/>
        <end position="75"/>
    </location>
</feature>
<dbReference type="OrthoDB" id="14794at2157"/>
<comment type="caution">
    <text evidence="3">The sequence shown here is derived from an EMBL/GenBank/DDBJ whole genome shotgun (WGS) entry which is preliminary data.</text>
</comment>
<reference evidence="3 4" key="1">
    <citation type="submission" date="2018-06" db="EMBL/GenBank/DDBJ databases">
        <title>Draft genome sequence of hyperthermophilic methanogen Methanothermobacter tenebrarum sp. MCM-B 1447.</title>
        <authorList>
            <person name="Pore S.D."/>
            <person name="Dagar S."/>
            <person name="Dhakephalkar P.K."/>
        </authorList>
    </citation>
    <scope>NUCLEOTIDE SEQUENCE [LARGE SCALE GENOMIC DNA]</scope>
    <source>
        <strain evidence="3 4">MCM B 1447</strain>
    </source>
</reference>
<keyword evidence="4" id="KW-1185">Reference proteome</keyword>
<accession>A0A328PIW3</accession>
<evidence type="ECO:0000259" key="2">
    <source>
        <dbReference type="Pfam" id="PF04457"/>
    </source>
</evidence>
<dbReference type="Pfam" id="PF04457">
    <property type="entry name" value="MJ1316"/>
    <property type="match status" value="1"/>
</dbReference>
<evidence type="ECO:0000256" key="1">
    <source>
        <dbReference type="HAMAP-Rule" id="MF_01245"/>
    </source>
</evidence>
<organism evidence="3 4">
    <name type="scientific">Methanothermobacter tenebrarum</name>
    <dbReference type="NCBI Taxonomy" id="680118"/>
    <lineage>
        <taxon>Archaea</taxon>
        <taxon>Methanobacteriati</taxon>
        <taxon>Methanobacteriota</taxon>
        <taxon>Methanomada group</taxon>
        <taxon>Methanobacteria</taxon>
        <taxon>Methanobacteriales</taxon>
        <taxon>Methanobacteriaceae</taxon>
        <taxon>Methanothermobacter</taxon>
    </lineage>
</organism>
<comment type="similarity">
    <text evidence="1">Belongs to the UPF0248 family.</text>
</comment>
<dbReference type="HAMAP" id="MF_01245">
    <property type="entry name" value="UPF0248"/>
    <property type="match status" value="1"/>
</dbReference>
<dbReference type="RefSeq" id="WP_112093466.1">
    <property type="nucleotide sequence ID" value="NZ_QLOE01000002.1"/>
</dbReference>
<evidence type="ECO:0000313" key="4">
    <source>
        <dbReference type="Proteomes" id="UP000249782"/>
    </source>
</evidence>
<sequence>MARKVIDLMIWHPKGDIRKCKISYLHRGAHKNLKTIKGTDIKKLEKGFLILKKGTAIPYHRIVKIECGEKLIWKKGEKG</sequence>
<dbReference type="Proteomes" id="UP000249782">
    <property type="component" value="Unassembled WGS sequence"/>
</dbReference>
<dbReference type="EMBL" id="QLOE01000002">
    <property type="protein sequence ID" value="RAO79636.1"/>
    <property type="molecule type" value="Genomic_DNA"/>
</dbReference>
<dbReference type="AlphaFoldDB" id="A0A328PIW3"/>
<protein>
    <recommendedName>
        <fullName evidence="1">UPF0248 protein DPC56_02395</fullName>
    </recommendedName>
</protein>
<gene>
    <name evidence="3" type="ORF">DPC56_02395</name>
</gene>
<dbReference type="InterPro" id="IPR040459">
    <property type="entry name" value="MJ1316"/>
</dbReference>